<gene>
    <name evidence="1" type="ORF">DI640_04865</name>
</gene>
<dbReference type="Proteomes" id="UP000249555">
    <property type="component" value="Unassembled WGS sequence"/>
</dbReference>
<dbReference type="AlphaFoldDB" id="A0A2W5B3W7"/>
<proteinExistence type="predicted"/>
<protein>
    <submittedName>
        <fullName evidence="1">Uncharacterized protein</fullName>
    </submittedName>
</protein>
<evidence type="ECO:0000313" key="1">
    <source>
        <dbReference type="EMBL" id="PZO75348.1"/>
    </source>
</evidence>
<evidence type="ECO:0000313" key="2">
    <source>
        <dbReference type="Proteomes" id="UP000249555"/>
    </source>
</evidence>
<organism evidence="1 2">
    <name type="scientific">Sphingomonas taxi</name>
    <dbReference type="NCBI Taxonomy" id="1549858"/>
    <lineage>
        <taxon>Bacteria</taxon>
        <taxon>Pseudomonadati</taxon>
        <taxon>Pseudomonadota</taxon>
        <taxon>Alphaproteobacteria</taxon>
        <taxon>Sphingomonadales</taxon>
        <taxon>Sphingomonadaceae</taxon>
        <taxon>Sphingomonas</taxon>
    </lineage>
</organism>
<accession>A0A2W5B3W7</accession>
<reference evidence="1 2" key="1">
    <citation type="submission" date="2017-08" db="EMBL/GenBank/DDBJ databases">
        <title>Infants hospitalized years apart are colonized by the same room-sourced microbial strains.</title>
        <authorList>
            <person name="Brooks B."/>
            <person name="Olm M.R."/>
            <person name="Firek B.A."/>
            <person name="Baker R."/>
            <person name="Thomas B.C."/>
            <person name="Morowitz M.J."/>
            <person name="Banfield J.F."/>
        </authorList>
    </citation>
    <scope>NUCLEOTIDE SEQUENCE [LARGE SCALE GENOMIC DNA]</scope>
    <source>
        <strain evidence="1">S2_018_000_R3_119</strain>
    </source>
</reference>
<dbReference type="EMBL" id="QFMX01000004">
    <property type="protein sequence ID" value="PZO75348.1"/>
    <property type="molecule type" value="Genomic_DNA"/>
</dbReference>
<comment type="caution">
    <text evidence="1">The sequence shown here is derived from an EMBL/GenBank/DDBJ whole genome shotgun (WGS) entry which is preliminary data.</text>
</comment>
<sequence length="73" mass="7719">MISVISRSNIAFVGPTHTTAIVTGNDDECCEASLSDGDADQMLVQELSRCSSAPFGVSHNQNMRIFSEIGNAA</sequence>
<name>A0A2W5B3W7_9SPHN</name>